<dbReference type="Proteomes" id="UP000198302">
    <property type="component" value="Unassembled WGS sequence"/>
</dbReference>
<keyword evidence="4" id="KW-1185">Reference proteome</keyword>
<reference evidence="1 3" key="1">
    <citation type="submission" date="2015-01" db="EMBL/GenBank/DDBJ databases">
        <title>Genome of Flavobacterium hibernum DSM 12611.</title>
        <authorList>
            <person name="Stropko S.J."/>
            <person name="Pipes S.E."/>
            <person name="Newman J.D."/>
        </authorList>
    </citation>
    <scope>NUCLEOTIDE SEQUENCE [LARGE SCALE GENOMIC DNA]</scope>
    <source>
        <strain evidence="1 3">DSM 12611</strain>
    </source>
</reference>
<dbReference type="EMBL" id="JPRK01000027">
    <property type="protein sequence ID" value="KIO50597.1"/>
    <property type="molecule type" value="Genomic_DNA"/>
</dbReference>
<sequence length="299" mass="34123">MKKYFLMSGIVLFLFSCKKNESIPVEDKKLNDTIVTQKQPESTSMKNAIDGVIFISTDSIKESKELDVQLLQKIAPQLKIKYSDIKVDKTSSISYNDQIVFFIITYAEAFDNKEKDVSLERKYVFANKSDGKILASESDAELSHLEDEVIQASKSIIIKDLIKLNEETAGIAFYTDLGAGGVAQYWQRKFTIITFADSNIKKVLNNYTIGRGNSEMKNDTTDKIETLEAGLEVSKNKTNGFYDLIVSKSFVYEEWNRNGDEDTQGKTKVKKETEVLKYNGKNYTFDIKDKMRFLRNVNE</sequence>
<proteinExistence type="predicted"/>
<dbReference type="AlphaFoldDB" id="A0A0D0EY90"/>
<comment type="caution">
    <text evidence="1">The sequence shown here is derived from an EMBL/GenBank/DDBJ whole genome shotgun (WGS) entry which is preliminary data.</text>
</comment>
<dbReference type="OrthoDB" id="1326950at2"/>
<dbReference type="RefSeq" id="WP_041520327.1">
    <property type="nucleotide sequence ID" value="NZ_JPRK01000027.1"/>
</dbReference>
<gene>
    <name evidence="2" type="ORF">B0A73_11090</name>
    <name evidence="1" type="ORF">IW18_21830</name>
</gene>
<protein>
    <recommendedName>
        <fullName evidence="5">Lipoprotein</fullName>
    </recommendedName>
</protein>
<evidence type="ECO:0000313" key="2">
    <source>
        <dbReference type="EMBL" id="OXA87463.1"/>
    </source>
</evidence>
<evidence type="ECO:0000313" key="4">
    <source>
        <dbReference type="Proteomes" id="UP000198302"/>
    </source>
</evidence>
<dbReference type="Proteomes" id="UP000032061">
    <property type="component" value="Unassembled WGS sequence"/>
</dbReference>
<reference evidence="2 4" key="2">
    <citation type="submission" date="2016-11" db="EMBL/GenBank/DDBJ databases">
        <title>Whole genomes of Flavobacteriaceae.</title>
        <authorList>
            <person name="Stine C."/>
            <person name="Li C."/>
            <person name="Tadesse D."/>
        </authorList>
    </citation>
    <scope>NUCLEOTIDE SEQUENCE [LARGE SCALE GENOMIC DNA]</scope>
    <source>
        <strain evidence="2 4">ATCC 51468</strain>
    </source>
</reference>
<dbReference type="EMBL" id="MUGX01000012">
    <property type="protein sequence ID" value="OXA87463.1"/>
    <property type="molecule type" value="Genomic_DNA"/>
</dbReference>
<evidence type="ECO:0000313" key="3">
    <source>
        <dbReference type="Proteomes" id="UP000032061"/>
    </source>
</evidence>
<dbReference type="STRING" id="37752.IW18_21830"/>
<organism evidence="1 3">
    <name type="scientific">Flavobacterium hibernum</name>
    <dbReference type="NCBI Taxonomy" id="37752"/>
    <lineage>
        <taxon>Bacteria</taxon>
        <taxon>Pseudomonadati</taxon>
        <taxon>Bacteroidota</taxon>
        <taxon>Flavobacteriia</taxon>
        <taxon>Flavobacteriales</taxon>
        <taxon>Flavobacteriaceae</taxon>
        <taxon>Flavobacterium</taxon>
    </lineage>
</organism>
<evidence type="ECO:0000313" key="1">
    <source>
        <dbReference type="EMBL" id="KIO50597.1"/>
    </source>
</evidence>
<name>A0A0D0EY90_9FLAO</name>
<accession>A0A0D0EY90</accession>
<dbReference type="PROSITE" id="PS51257">
    <property type="entry name" value="PROKAR_LIPOPROTEIN"/>
    <property type="match status" value="1"/>
</dbReference>
<evidence type="ECO:0008006" key="5">
    <source>
        <dbReference type="Google" id="ProtNLM"/>
    </source>
</evidence>